<dbReference type="OrthoDB" id="5422272at2"/>
<dbReference type="EMBL" id="CP002432">
    <property type="protein sequence ID" value="ADU66742.1"/>
    <property type="molecule type" value="Genomic_DNA"/>
</dbReference>
<feature type="transmembrane region" description="Helical" evidence="6">
    <location>
        <begin position="26"/>
        <end position="57"/>
    </location>
</feature>
<keyword evidence="8" id="KW-1185">Reference proteome</keyword>
<evidence type="ECO:0000256" key="4">
    <source>
        <dbReference type="ARBA" id="ARBA00022989"/>
    </source>
</evidence>
<feature type="transmembrane region" description="Helical" evidence="6">
    <location>
        <begin position="230"/>
        <end position="250"/>
    </location>
</feature>
<keyword evidence="2" id="KW-1003">Cell membrane</keyword>
<feature type="transmembrane region" description="Helical" evidence="6">
    <location>
        <begin position="100"/>
        <end position="117"/>
    </location>
</feature>
<evidence type="ECO:0000256" key="3">
    <source>
        <dbReference type="ARBA" id="ARBA00022692"/>
    </source>
</evidence>
<keyword evidence="5 6" id="KW-0472">Membrane</keyword>
<keyword evidence="3 6" id="KW-0812">Transmembrane</keyword>
<organism evidence="7 8">
    <name type="scientific">Desulfurispirillum indicum (strain ATCC BAA-1389 / DSM 22839 / S5)</name>
    <dbReference type="NCBI Taxonomy" id="653733"/>
    <lineage>
        <taxon>Bacteria</taxon>
        <taxon>Pseudomonadati</taxon>
        <taxon>Chrysiogenota</taxon>
        <taxon>Chrysiogenia</taxon>
        <taxon>Chrysiogenales</taxon>
        <taxon>Chrysiogenaceae</taxon>
        <taxon>Desulfurispirillum</taxon>
    </lineage>
</organism>
<gene>
    <name evidence="7" type="ordered locus">Selin_2022</name>
</gene>
<dbReference type="KEGG" id="din:Selin_2022"/>
<reference evidence="7 8" key="1">
    <citation type="submission" date="2010-12" db="EMBL/GenBank/DDBJ databases">
        <title>Complete sequence of Desulfurispirillum indicum S5.</title>
        <authorList>
            <consortium name="US DOE Joint Genome Institute"/>
            <person name="Lucas S."/>
            <person name="Copeland A."/>
            <person name="Lapidus A."/>
            <person name="Cheng J.-F."/>
            <person name="Goodwin L."/>
            <person name="Pitluck S."/>
            <person name="Chertkov O."/>
            <person name="Held B."/>
            <person name="Detter J.C."/>
            <person name="Han C."/>
            <person name="Tapia R."/>
            <person name="Land M."/>
            <person name="Hauser L."/>
            <person name="Kyrpides N."/>
            <person name="Ivanova N."/>
            <person name="Mikhailova N."/>
            <person name="Haggblom M."/>
            <person name="Rauschenbach I."/>
            <person name="Bini E."/>
            <person name="Woyke T."/>
        </authorList>
    </citation>
    <scope>NUCLEOTIDE SEQUENCE [LARGE SCALE GENOMIC DNA]</scope>
    <source>
        <strain evidence="8">ATCC BAA-1389 / DSM 22839 / S5</strain>
    </source>
</reference>
<comment type="subcellular location">
    <subcellularLocation>
        <location evidence="1">Membrane</location>
        <topology evidence="1">Multi-pass membrane protein</topology>
    </subcellularLocation>
</comment>
<dbReference type="eggNOG" id="COG0619">
    <property type="taxonomic scope" value="Bacteria"/>
</dbReference>
<dbReference type="InParanoid" id="E6W2J2"/>
<evidence type="ECO:0000313" key="7">
    <source>
        <dbReference type="EMBL" id="ADU66742.1"/>
    </source>
</evidence>
<dbReference type="Pfam" id="PF02361">
    <property type="entry name" value="CbiQ"/>
    <property type="match status" value="1"/>
</dbReference>
<dbReference type="InterPro" id="IPR003339">
    <property type="entry name" value="ABC/ECF_trnsptr_transmembrane"/>
</dbReference>
<dbReference type="HOGENOM" id="CLU_076847_2_0_0"/>
<dbReference type="Proteomes" id="UP000002572">
    <property type="component" value="Chromosome"/>
</dbReference>
<evidence type="ECO:0000256" key="6">
    <source>
        <dbReference type="SAM" id="Phobius"/>
    </source>
</evidence>
<protein>
    <submittedName>
        <fullName evidence="7">Cobalt transport protein</fullName>
    </submittedName>
</protein>
<dbReference type="InterPro" id="IPR051611">
    <property type="entry name" value="ECF_transporter_component"/>
</dbReference>
<evidence type="ECO:0000256" key="2">
    <source>
        <dbReference type="ARBA" id="ARBA00022475"/>
    </source>
</evidence>
<evidence type="ECO:0000256" key="1">
    <source>
        <dbReference type="ARBA" id="ARBA00004141"/>
    </source>
</evidence>
<keyword evidence="4 6" id="KW-1133">Transmembrane helix</keyword>
<dbReference type="GO" id="GO:0005886">
    <property type="term" value="C:plasma membrane"/>
    <property type="evidence" value="ECO:0007669"/>
    <property type="project" value="UniProtKB-ARBA"/>
</dbReference>
<feature type="transmembrane region" description="Helical" evidence="6">
    <location>
        <begin position="175"/>
        <end position="193"/>
    </location>
</feature>
<dbReference type="RefSeq" id="WP_013506622.1">
    <property type="nucleotide sequence ID" value="NC_014836.1"/>
</dbReference>
<dbReference type="AlphaFoldDB" id="E6W2J2"/>
<sequence>MPALSATDIRRDETPLHQLDVRTKMLISLVAAIVVIILSNPWILASLAIASAIYAFLSRRFGVIAIAYGVLGLMWLMAIGFLHLMGLFLPRFGASGLDSLLVPFLRSAVLMNTLLAMALSSRVQGIMTALKTLRLPYWLYIPATVMIRFIPSFLEDIKQISESLKIKGYRLNPLFLLRHPLMGLRLLFIPILFRALRTSDELGMAAELKGVGYSRDVSRYRTNTLTWRDAVAGALFFAMITASLVAHVQLPSRSIMGM</sequence>
<feature type="transmembrane region" description="Helical" evidence="6">
    <location>
        <begin position="137"/>
        <end position="154"/>
    </location>
</feature>
<dbReference type="PANTHER" id="PTHR34857">
    <property type="entry name" value="SLL0384 PROTEIN"/>
    <property type="match status" value="1"/>
</dbReference>
<proteinExistence type="predicted"/>
<feature type="transmembrane region" description="Helical" evidence="6">
    <location>
        <begin position="63"/>
        <end position="88"/>
    </location>
</feature>
<accession>E6W2J2</accession>
<evidence type="ECO:0000256" key="5">
    <source>
        <dbReference type="ARBA" id="ARBA00023136"/>
    </source>
</evidence>
<dbReference type="STRING" id="653733.Selin_2022"/>
<evidence type="ECO:0000313" key="8">
    <source>
        <dbReference type="Proteomes" id="UP000002572"/>
    </source>
</evidence>
<dbReference type="PANTHER" id="PTHR34857:SF2">
    <property type="entry name" value="SLL0384 PROTEIN"/>
    <property type="match status" value="1"/>
</dbReference>
<name>E6W2J2_DESIS</name>
<dbReference type="CDD" id="cd16914">
    <property type="entry name" value="EcfT"/>
    <property type="match status" value="1"/>
</dbReference>